<dbReference type="InterPro" id="IPR000007">
    <property type="entry name" value="Tubby_C"/>
</dbReference>
<dbReference type="InterPro" id="IPR020472">
    <property type="entry name" value="WD40_PAC1"/>
</dbReference>
<dbReference type="InterPro" id="IPR001680">
    <property type="entry name" value="WD40_rpt"/>
</dbReference>
<feature type="repeat" description="WD" evidence="3">
    <location>
        <begin position="816"/>
        <end position="852"/>
    </location>
</feature>
<dbReference type="PANTHER" id="PTHR19848:SF8">
    <property type="entry name" value="F-BOX AND WD REPEAT DOMAIN CONTAINING 7"/>
    <property type="match status" value="1"/>
</dbReference>
<protein>
    <recommendedName>
        <fullName evidence="5">WW domain-containing protein</fullName>
    </recommendedName>
</protein>
<feature type="region of interest" description="Disordered" evidence="4">
    <location>
        <begin position="129"/>
        <end position="201"/>
    </location>
</feature>
<name>A0A7S3C2Q6_9EUKA</name>
<gene>
    <name evidence="6" type="ORF">HERI1096_LOCUS39535</name>
</gene>
<dbReference type="SUPFAM" id="SSF50978">
    <property type="entry name" value="WD40 repeat-like"/>
    <property type="match status" value="1"/>
</dbReference>
<evidence type="ECO:0000256" key="1">
    <source>
        <dbReference type="ARBA" id="ARBA00022574"/>
    </source>
</evidence>
<dbReference type="Gene3D" id="3.20.90.10">
    <property type="entry name" value="Tubby Protein, Chain A"/>
    <property type="match status" value="1"/>
</dbReference>
<dbReference type="PROSITE" id="PS50020">
    <property type="entry name" value="WW_DOMAIN_2"/>
    <property type="match status" value="1"/>
</dbReference>
<dbReference type="Pfam" id="PF00397">
    <property type="entry name" value="WW"/>
    <property type="match status" value="1"/>
</dbReference>
<dbReference type="PROSITE" id="PS50082">
    <property type="entry name" value="WD_REPEATS_2"/>
    <property type="match status" value="3"/>
</dbReference>
<evidence type="ECO:0000256" key="3">
    <source>
        <dbReference type="PROSITE-ProRule" id="PRU00221"/>
    </source>
</evidence>
<keyword evidence="2" id="KW-0677">Repeat</keyword>
<proteinExistence type="predicted"/>
<dbReference type="Gene3D" id="3.30.1470.10">
    <property type="entry name" value="Photosystem I PsaD, reaction center subunit II"/>
    <property type="match status" value="1"/>
</dbReference>
<evidence type="ECO:0000259" key="5">
    <source>
        <dbReference type="PROSITE" id="PS50020"/>
    </source>
</evidence>
<reference evidence="6" key="1">
    <citation type="submission" date="2021-01" db="EMBL/GenBank/DDBJ databases">
        <authorList>
            <person name="Corre E."/>
            <person name="Pelletier E."/>
            <person name="Niang G."/>
            <person name="Scheremetjew M."/>
            <person name="Finn R."/>
            <person name="Kale V."/>
            <person name="Holt S."/>
            <person name="Cochrane G."/>
            <person name="Meng A."/>
            <person name="Brown T."/>
            <person name="Cohen L."/>
        </authorList>
    </citation>
    <scope>NUCLEOTIDE SEQUENCE</scope>
    <source>
        <strain evidence="6">CCMP281</strain>
    </source>
</reference>
<feature type="region of interest" description="Disordered" evidence="4">
    <location>
        <begin position="1"/>
        <end position="36"/>
    </location>
</feature>
<dbReference type="PROSITE" id="PS50294">
    <property type="entry name" value="WD_REPEATS_REGION"/>
    <property type="match status" value="2"/>
</dbReference>
<organism evidence="6">
    <name type="scientific">Haptolina ericina</name>
    <dbReference type="NCBI Taxonomy" id="156174"/>
    <lineage>
        <taxon>Eukaryota</taxon>
        <taxon>Haptista</taxon>
        <taxon>Haptophyta</taxon>
        <taxon>Prymnesiophyceae</taxon>
        <taxon>Prymnesiales</taxon>
        <taxon>Prymnesiaceae</taxon>
        <taxon>Haptolina</taxon>
    </lineage>
</organism>
<dbReference type="SMART" id="SM00456">
    <property type="entry name" value="WW"/>
    <property type="match status" value="1"/>
</dbReference>
<dbReference type="SUPFAM" id="SSF51045">
    <property type="entry name" value="WW domain"/>
    <property type="match status" value="1"/>
</dbReference>
<feature type="compositionally biased region" description="Basic and acidic residues" evidence="4">
    <location>
        <begin position="20"/>
        <end position="36"/>
    </location>
</feature>
<dbReference type="Pfam" id="PF01167">
    <property type="entry name" value="Tub"/>
    <property type="match status" value="1"/>
</dbReference>
<dbReference type="PRINTS" id="PR00320">
    <property type="entry name" value="GPROTEINBRPT"/>
</dbReference>
<dbReference type="PANTHER" id="PTHR19848">
    <property type="entry name" value="WD40 REPEAT PROTEIN"/>
    <property type="match status" value="1"/>
</dbReference>
<dbReference type="InterPro" id="IPR015943">
    <property type="entry name" value="WD40/YVTN_repeat-like_dom_sf"/>
</dbReference>
<dbReference type="EMBL" id="HBHX01071480">
    <property type="protein sequence ID" value="CAE0152539.1"/>
    <property type="molecule type" value="Transcribed_RNA"/>
</dbReference>
<evidence type="ECO:0000256" key="4">
    <source>
        <dbReference type="SAM" id="MobiDB-lite"/>
    </source>
</evidence>
<feature type="repeat" description="WD" evidence="3">
    <location>
        <begin position="575"/>
        <end position="614"/>
    </location>
</feature>
<dbReference type="InterPro" id="IPR036322">
    <property type="entry name" value="WD40_repeat_dom_sf"/>
</dbReference>
<dbReference type="InterPro" id="IPR001202">
    <property type="entry name" value="WW_dom"/>
</dbReference>
<dbReference type="Pfam" id="PF00400">
    <property type="entry name" value="WD40"/>
    <property type="match status" value="4"/>
</dbReference>
<feature type="compositionally biased region" description="Basic and acidic residues" evidence="4">
    <location>
        <begin position="191"/>
        <end position="201"/>
    </location>
</feature>
<dbReference type="AlphaFoldDB" id="A0A7S3C2Q6"/>
<dbReference type="SUPFAM" id="SSF54518">
    <property type="entry name" value="Tubby C-terminal domain-like"/>
    <property type="match status" value="1"/>
</dbReference>
<dbReference type="Gene3D" id="2.130.10.10">
    <property type="entry name" value="YVTN repeat-like/Quinoprotein amine dehydrogenase"/>
    <property type="match status" value="1"/>
</dbReference>
<keyword evidence="1 3" id="KW-0853">WD repeat</keyword>
<accession>A0A7S3C2Q6</accession>
<dbReference type="InterPro" id="IPR036020">
    <property type="entry name" value="WW_dom_sf"/>
</dbReference>
<dbReference type="CDD" id="cd00201">
    <property type="entry name" value="WW"/>
    <property type="match status" value="1"/>
</dbReference>
<feature type="domain" description="WW" evidence="5">
    <location>
        <begin position="76"/>
        <end position="109"/>
    </location>
</feature>
<sequence>MAMGMLSHREQGGGVAPLMSERRPDRNKVKDASKDAMRGKKSAKWMEMVLEYAMYLGMDREEDEELLWIAEQALRAPVPEGWEEMMDPFGDIYFYNEATEQSTRQHPMDGYYQSLYRKLRMQKAGGFAGKLEPMGEPPERSSALDSARGGGGKAKERKKFGTKAKEQKRLIEREGLGGGKKQFKSMLSKTPRGDSMDETSPKDADALIEALASGRGRDDTEVAQGLAAPKQVISSISQALEMSSPRSANWMLERFGLTKDSVEDERCLLINPAIFKPPKEERTKEGMHTYVECVMDKEELGMGVHRYTLSMCLNDDNEAYALSALKRVVNQNTMYELSLCEGDEDEVEVHYTGKLSCNARGNEFVIYDDQNDAVGISKGLARRELGAVLFDQKQHGQAVRVELVIPRVRSNGEAAQFRPEKVQDTMLQLYKAGKTKHLYVLKGIAHLVPGGKVQLLFRGGDQASVIFEAYRATGERWAVRYRHPLSCFQAFNVAVAVLHNQTTNMLDMLPPLDEVPHALAPTPSTNLTVAKRLSRNYGAVYCVHAYGGRIFCGLHTGHVQQWQCPLSGDPVCHEWRAHSSTVYALCVVGRVLLTGSRDHLVRLWDLQTLVLIATFPGHQNSVRSLAGGLINESGYLLAFSGSYDHTIRVWDMSSMRPFAWRPQLRGHKSAVRSLVMNSNNTKLCSASKEGVWVWETATLMHTHTLRTRGLQAYSMAMCYLEEDCAEKDTLYVGCEGGKILVWKLRRLIESSGGTIHSIEPYDDFELKKRDGGGRFSKIRGLGLSGSILCAGLPNGRLRVWDIGMKDHFRHIEYFDRPGHTAGIRSISVDANNQLVYTAADDRSVFVWQEGDA</sequence>
<feature type="repeat" description="WD" evidence="3">
    <location>
        <begin position="640"/>
        <end position="654"/>
    </location>
</feature>
<dbReference type="PROSITE" id="PS00678">
    <property type="entry name" value="WD_REPEATS_1"/>
    <property type="match status" value="2"/>
</dbReference>
<feature type="compositionally biased region" description="Basic and acidic residues" evidence="4">
    <location>
        <begin position="163"/>
        <end position="175"/>
    </location>
</feature>
<dbReference type="InterPro" id="IPR019775">
    <property type="entry name" value="WD40_repeat_CS"/>
</dbReference>
<dbReference type="InterPro" id="IPR025659">
    <property type="entry name" value="Tubby-like_C"/>
</dbReference>
<dbReference type="SMART" id="SM00320">
    <property type="entry name" value="WD40"/>
    <property type="match status" value="6"/>
</dbReference>
<evidence type="ECO:0000313" key="6">
    <source>
        <dbReference type="EMBL" id="CAE0152539.1"/>
    </source>
</evidence>
<evidence type="ECO:0000256" key="2">
    <source>
        <dbReference type="ARBA" id="ARBA00022737"/>
    </source>
</evidence>